<keyword evidence="3" id="KW-1185">Reference proteome</keyword>
<evidence type="ECO:0000313" key="3">
    <source>
        <dbReference type="Proteomes" id="UP001596395"/>
    </source>
</evidence>
<protein>
    <recommendedName>
        <fullName evidence="1">HVO-0234-like beta-propeller domain-containing protein</fullName>
    </recommendedName>
</protein>
<comment type="caution">
    <text evidence="2">The sequence shown here is derived from an EMBL/GenBank/DDBJ whole genome shotgun (WGS) entry which is preliminary data.</text>
</comment>
<gene>
    <name evidence="2" type="ORF">ACFQGB_05240</name>
</gene>
<dbReference type="Proteomes" id="UP001596395">
    <property type="component" value="Unassembled WGS sequence"/>
</dbReference>
<dbReference type="RefSeq" id="WP_336349249.1">
    <property type="nucleotide sequence ID" value="NZ_JAZAQL010000001.1"/>
</dbReference>
<sequence length="285" mass="29449">MPADEDIGIDEKRVYDGDERETTVYVAASTGVVAVSVVEERVGGFELAVRCTARDVASGPAGLAVATDDAVLLDAGDGARSTAGDSGERFVETGFGAASAVAVHGDDVLAATDDGAVARYRDGEWRDLGELTAVARMDGDLLATADGVYRALEGSLRHAGLASATDVAAAGVPLATTSEGLFQLGNGWMDVADGDFRFVASDPGAADGRLGRAHAGTDDVLYAHHDGDWSTATQLDRPIVDVAYGDTVYAVSEDGRFAAEGPDGWRHQELGVRDVTAAVARTTTE</sequence>
<evidence type="ECO:0000313" key="2">
    <source>
        <dbReference type="EMBL" id="MFC6952259.1"/>
    </source>
</evidence>
<reference evidence="2 3" key="1">
    <citation type="journal article" date="2019" name="Int. J. Syst. Evol. Microbiol.">
        <title>The Global Catalogue of Microorganisms (GCM) 10K type strain sequencing project: providing services to taxonomists for standard genome sequencing and annotation.</title>
        <authorList>
            <consortium name="The Broad Institute Genomics Platform"/>
            <consortium name="The Broad Institute Genome Sequencing Center for Infectious Disease"/>
            <person name="Wu L."/>
            <person name="Ma J."/>
        </authorList>
    </citation>
    <scope>NUCLEOTIDE SEQUENCE [LARGE SCALE GENOMIC DNA]</scope>
    <source>
        <strain evidence="2 3">GX26</strain>
    </source>
</reference>
<dbReference type="InterPro" id="IPR056505">
    <property type="entry name" value="Beta-prop_HVO_0234"/>
</dbReference>
<dbReference type="EMBL" id="JBHSXN010000001">
    <property type="protein sequence ID" value="MFC6952259.1"/>
    <property type="molecule type" value="Genomic_DNA"/>
</dbReference>
<dbReference type="Pfam" id="PF23366">
    <property type="entry name" value="Beta-prop_HVO_0234"/>
    <property type="match status" value="1"/>
</dbReference>
<name>A0ABD5V9M2_9EURY</name>
<proteinExistence type="predicted"/>
<evidence type="ECO:0000259" key="1">
    <source>
        <dbReference type="Pfam" id="PF23366"/>
    </source>
</evidence>
<feature type="domain" description="HVO-0234-like beta-propeller" evidence="1">
    <location>
        <begin position="9"/>
        <end position="279"/>
    </location>
</feature>
<accession>A0ABD5V9M2</accession>
<dbReference type="AlphaFoldDB" id="A0ABD5V9M2"/>
<organism evidence="2 3">
    <name type="scientific">Halorubellus litoreus</name>
    <dbReference type="NCBI Taxonomy" id="755308"/>
    <lineage>
        <taxon>Archaea</taxon>
        <taxon>Methanobacteriati</taxon>
        <taxon>Methanobacteriota</taxon>
        <taxon>Stenosarchaea group</taxon>
        <taxon>Halobacteria</taxon>
        <taxon>Halobacteriales</taxon>
        <taxon>Halorubellaceae</taxon>
        <taxon>Halorubellus</taxon>
    </lineage>
</organism>